<dbReference type="Proteomes" id="UP000053989">
    <property type="component" value="Unassembled WGS sequence"/>
</dbReference>
<dbReference type="AlphaFoldDB" id="A0A0C2ZZM5"/>
<evidence type="ECO:0000313" key="1">
    <source>
        <dbReference type="EMBL" id="KIM57897.1"/>
    </source>
</evidence>
<evidence type="ECO:0000313" key="2">
    <source>
        <dbReference type="Proteomes" id="UP000053989"/>
    </source>
</evidence>
<keyword evidence="2" id="KW-1185">Reference proteome</keyword>
<reference evidence="1 2" key="1">
    <citation type="submission" date="2014-04" db="EMBL/GenBank/DDBJ databases">
        <authorList>
            <consortium name="DOE Joint Genome Institute"/>
            <person name="Kuo A."/>
            <person name="Kohler A."/>
            <person name="Nagy L.G."/>
            <person name="Floudas D."/>
            <person name="Copeland A."/>
            <person name="Barry K.W."/>
            <person name="Cichocki N."/>
            <person name="Veneault-Fourrey C."/>
            <person name="LaButti K."/>
            <person name="Lindquist E.A."/>
            <person name="Lipzen A."/>
            <person name="Lundell T."/>
            <person name="Morin E."/>
            <person name="Murat C."/>
            <person name="Sun H."/>
            <person name="Tunlid A."/>
            <person name="Henrissat B."/>
            <person name="Grigoriev I.V."/>
            <person name="Hibbett D.S."/>
            <person name="Martin F."/>
            <person name="Nordberg H.P."/>
            <person name="Cantor M.N."/>
            <person name="Hua S.X."/>
        </authorList>
    </citation>
    <scope>NUCLEOTIDE SEQUENCE [LARGE SCALE GENOMIC DNA]</scope>
    <source>
        <strain evidence="1 2">Foug A</strain>
    </source>
</reference>
<name>A0A0C2ZZM5_9AGAM</name>
<sequence>MFHVHCTKHVWCVTATQMFRLVLSSRQHGLNVEVIPVDCICQPVHLIPHWHSGNMSGDEVDKFLLNKYIDLDLFDTLEGTVAM</sequence>
<reference evidence="2" key="2">
    <citation type="submission" date="2015-01" db="EMBL/GenBank/DDBJ databases">
        <title>Evolutionary Origins and Diversification of the Mycorrhizal Mutualists.</title>
        <authorList>
            <consortium name="DOE Joint Genome Institute"/>
            <consortium name="Mycorrhizal Genomics Consortium"/>
            <person name="Kohler A."/>
            <person name="Kuo A."/>
            <person name="Nagy L.G."/>
            <person name="Floudas D."/>
            <person name="Copeland A."/>
            <person name="Barry K.W."/>
            <person name="Cichocki N."/>
            <person name="Veneault-Fourrey C."/>
            <person name="LaButti K."/>
            <person name="Lindquist E.A."/>
            <person name="Lipzen A."/>
            <person name="Lundell T."/>
            <person name="Morin E."/>
            <person name="Murat C."/>
            <person name="Riley R."/>
            <person name="Ohm R."/>
            <person name="Sun H."/>
            <person name="Tunlid A."/>
            <person name="Henrissat B."/>
            <person name="Grigoriev I.V."/>
            <person name="Hibbett D.S."/>
            <person name="Martin F."/>
        </authorList>
    </citation>
    <scope>NUCLEOTIDE SEQUENCE [LARGE SCALE GENOMIC DNA]</scope>
    <source>
        <strain evidence="2">Foug A</strain>
    </source>
</reference>
<gene>
    <name evidence="1" type="ORF">SCLCIDRAFT_129426</name>
</gene>
<dbReference type="EMBL" id="KN822094">
    <property type="protein sequence ID" value="KIM57897.1"/>
    <property type="molecule type" value="Genomic_DNA"/>
</dbReference>
<accession>A0A0C2ZZM5</accession>
<organism evidence="1 2">
    <name type="scientific">Scleroderma citrinum Foug A</name>
    <dbReference type="NCBI Taxonomy" id="1036808"/>
    <lineage>
        <taxon>Eukaryota</taxon>
        <taxon>Fungi</taxon>
        <taxon>Dikarya</taxon>
        <taxon>Basidiomycota</taxon>
        <taxon>Agaricomycotina</taxon>
        <taxon>Agaricomycetes</taxon>
        <taxon>Agaricomycetidae</taxon>
        <taxon>Boletales</taxon>
        <taxon>Sclerodermatineae</taxon>
        <taxon>Sclerodermataceae</taxon>
        <taxon>Scleroderma</taxon>
    </lineage>
</organism>
<protein>
    <submittedName>
        <fullName evidence="1">Uncharacterized protein</fullName>
    </submittedName>
</protein>
<dbReference type="HOGENOM" id="CLU_155374_0_1_1"/>
<dbReference type="InParanoid" id="A0A0C2ZZM5"/>
<dbReference type="OrthoDB" id="3244185at2759"/>
<proteinExistence type="predicted"/>